<organism evidence="2 4">
    <name type="scientific">Trichinella pseudospiralis</name>
    <name type="common">Parasitic roundworm</name>
    <dbReference type="NCBI Taxonomy" id="6337"/>
    <lineage>
        <taxon>Eukaryota</taxon>
        <taxon>Metazoa</taxon>
        <taxon>Ecdysozoa</taxon>
        <taxon>Nematoda</taxon>
        <taxon>Enoplea</taxon>
        <taxon>Dorylaimia</taxon>
        <taxon>Trichinellida</taxon>
        <taxon>Trichinellidae</taxon>
        <taxon>Trichinella</taxon>
    </lineage>
</organism>
<evidence type="ECO:0000313" key="3">
    <source>
        <dbReference type="Proteomes" id="UP000054805"/>
    </source>
</evidence>
<dbReference type="AlphaFoldDB" id="A0A0V1JZF7"/>
<reference evidence="3 4" key="1">
    <citation type="submission" date="2015-01" db="EMBL/GenBank/DDBJ databases">
        <title>Evolution of Trichinella species and genotypes.</title>
        <authorList>
            <person name="Korhonen P.K."/>
            <person name="Edoardo P."/>
            <person name="Giuseppe L.R."/>
            <person name="Gasser R.B."/>
        </authorList>
    </citation>
    <scope>NUCLEOTIDE SEQUENCE [LARGE SCALE GENOMIC DNA]</scope>
    <source>
        <strain evidence="2">ISS176</strain>
        <strain evidence="1">ISS588</strain>
    </source>
</reference>
<accession>A0A0V1JZF7</accession>
<evidence type="ECO:0000313" key="4">
    <source>
        <dbReference type="Proteomes" id="UP000054826"/>
    </source>
</evidence>
<evidence type="ECO:0000313" key="2">
    <source>
        <dbReference type="EMBL" id="KRZ40333.1"/>
    </source>
</evidence>
<keyword evidence="3" id="KW-1185">Reference proteome</keyword>
<dbReference type="EMBL" id="JYDV01000028">
    <property type="protein sequence ID" value="KRZ40333.1"/>
    <property type="molecule type" value="Genomic_DNA"/>
</dbReference>
<comment type="caution">
    <text evidence="2">The sequence shown here is derived from an EMBL/GenBank/DDBJ whole genome shotgun (WGS) entry which is preliminary data.</text>
</comment>
<dbReference type="Proteomes" id="UP000054826">
    <property type="component" value="Unassembled WGS sequence"/>
</dbReference>
<proteinExistence type="predicted"/>
<gene>
    <name evidence="1" type="ORF">T4B_15562</name>
    <name evidence="2" type="ORF">T4C_13326</name>
</gene>
<dbReference type="EMBL" id="JYDS01000079">
    <property type="protein sequence ID" value="KRZ26835.1"/>
    <property type="molecule type" value="Genomic_DNA"/>
</dbReference>
<protein>
    <submittedName>
        <fullName evidence="2">Uncharacterized protein</fullName>
    </submittedName>
</protein>
<dbReference type="Proteomes" id="UP000054805">
    <property type="component" value="Unassembled WGS sequence"/>
</dbReference>
<name>A0A0V1JZF7_TRIPS</name>
<sequence length="76" mass="8438">MNLDDMVTVIQYDIFCISKENYNVANIKAKTQLISVKQFSSRGVLENVSCFFPTLVKFNIDYSATVRSAGLPSVPG</sequence>
<evidence type="ECO:0000313" key="1">
    <source>
        <dbReference type="EMBL" id="KRZ26835.1"/>
    </source>
</evidence>